<sequence length="448" mass="50076">MPRRVRVESPDVFVHPLSYVRAQMGWTYQDVVDVIARRAGNMARRREKAWRWEHWGVVPDRVSQRALAVELGIPEECIDRYPWPQWLPDGDPIRTDFTWNQAGSSKAICDAMECTVTDRRGFMKLTGTSLIAFAQRWLDIEPAELASVLRGGRITEDFVDRVEEGLPRLRLLEATYGGRRSRRLIDAELGMVAEVLENSSYTASLSQRLHGLAAELGRMVGFACFDAGLHTAAQRYWVAAVHASHAAGQRALGANILKSMSLQCHDFGRVREALALARNANEGAGKTTPRVRSMLALREARAHAALDDAVTCERLIARADTEIGRGSRDDDPPWVAYFDEAEFHAQAGICYLDLGDHRTADRHFTRALDQLAPSKVRDRATYLIKRSEAQAGLGAVDHAKELLTTAIPLIQQAPSQRNADRVFAARTGMPLPRRDSHDIDEQLVLLVK</sequence>
<dbReference type="SUPFAM" id="SSF48452">
    <property type="entry name" value="TPR-like"/>
    <property type="match status" value="1"/>
</dbReference>
<gene>
    <name evidence="1" type="ORF">GCM10023196_055730</name>
</gene>
<dbReference type="Proteomes" id="UP001501442">
    <property type="component" value="Unassembled WGS sequence"/>
</dbReference>
<dbReference type="EMBL" id="BAABHK010000008">
    <property type="protein sequence ID" value="GAA4630423.1"/>
    <property type="molecule type" value="Genomic_DNA"/>
</dbReference>
<organism evidence="1 2">
    <name type="scientific">Actinoallomurus vinaceus</name>
    <dbReference type="NCBI Taxonomy" id="1080074"/>
    <lineage>
        <taxon>Bacteria</taxon>
        <taxon>Bacillati</taxon>
        <taxon>Actinomycetota</taxon>
        <taxon>Actinomycetes</taxon>
        <taxon>Streptosporangiales</taxon>
        <taxon>Thermomonosporaceae</taxon>
        <taxon>Actinoallomurus</taxon>
    </lineage>
</organism>
<protein>
    <recommendedName>
        <fullName evidence="3">Transcriptional regulator</fullName>
    </recommendedName>
</protein>
<dbReference type="InterPro" id="IPR011990">
    <property type="entry name" value="TPR-like_helical_dom_sf"/>
</dbReference>
<name>A0ABP8UES6_9ACTN</name>
<evidence type="ECO:0008006" key="3">
    <source>
        <dbReference type="Google" id="ProtNLM"/>
    </source>
</evidence>
<evidence type="ECO:0000313" key="1">
    <source>
        <dbReference type="EMBL" id="GAA4630423.1"/>
    </source>
</evidence>
<proteinExistence type="predicted"/>
<reference evidence="2" key="1">
    <citation type="journal article" date="2019" name="Int. J. Syst. Evol. Microbiol.">
        <title>The Global Catalogue of Microorganisms (GCM) 10K type strain sequencing project: providing services to taxonomists for standard genome sequencing and annotation.</title>
        <authorList>
            <consortium name="The Broad Institute Genomics Platform"/>
            <consortium name="The Broad Institute Genome Sequencing Center for Infectious Disease"/>
            <person name="Wu L."/>
            <person name="Ma J."/>
        </authorList>
    </citation>
    <scope>NUCLEOTIDE SEQUENCE [LARGE SCALE GENOMIC DNA]</scope>
    <source>
        <strain evidence="2">JCM 17939</strain>
    </source>
</reference>
<comment type="caution">
    <text evidence="1">The sequence shown here is derived from an EMBL/GenBank/DDBJ whole genome shotgun (WGS) entry which is preliminary data.</text>
</comment>
<accession>A0ABP8UES6</accession>
<dbReference type="Gene3D" id="1.25.40.10">
    <property type="entry name" value="Tetratricopeptide repeat domain"/>
    <property type="match status" value="1"/>
</dbReference>
<keyword evidence="2" id="KW-1185">Reference proteome</keyword>
<evidence type="ECO:0000313" key="2">
    <source>
        <dbReference type="Proteomes" id="UP001501442"/>
    </source>
</evidence>